<protein>
    <submittedName>
        <fullName evidence="1">Uncharacterized protein</fullName>
    </submittedName>
</protein>
<proteinExistence type="predicted"/>
<evidence type="ECO:0000313" key="1">
    <source>
        <dbReference type="EMBL" id="MPM82084.1"/>
    </source>
</evidence>
<gene>
    <name evidence="1" type="ORF">SDC9_129142</name>
</gene>
<reference evidence="1" key="1">
    <citation type="submission" date="2019-08" db="EMBL/GenBank/DDBJ databases">
        <authorList>
            <person name="Kucharzyk K."/>
            <person name="Murdoch R.W."/>
            <person name="Higgins S."/>
            <person name="Loffler F."/>
        </authorList>
    </citation>
    <scope>NUCLEOTIDE SEQUENCE</scope>
</reference>
<name>A0A645CYP4_9ZZZZ</name>
<accession>A0A645CYP4</accession>
<sequence length="77" mass="8918">MADDGFVLLGEFIDPGDVFFRYDEHMHGRLRLNVMERDDLIVLIHLLGGDLSRYDFAKDAITHKNPLNSFSLFYSVQ</sequence>
<dbReference type="EMBL" id="VSSQ01031265">
    <property type="protein sequence ID" value="MPM82084.1"/>
    <property type="molecule type" value="Genomic_DNA"/>
</dbReference>
<organism evidence="1">
    <name type="scientific">bioreactor metagenome</name>
    <dbReference type="NCBI Taxonomy" id="1076179"/>
    <lineage>
        <taxon>unclassified sequences</taxon>
        <taxon>metagenomes</taxon>
        <taxon>ecological metagenomes</taxon>
    </lineage>
</organism>
<dbReference type="AlphaFoldDB" id="A0A645CYP4"/>
<comment type="caution">
    <text evidence="1">The sequence shown here is derived from an EMBL/GenBank/DDBJ whole genome shotgun (WGS) entry which is preliminary data.</text>
</comment>